<name>A0ABT6Q0W1_9PROT</name>
<comment type="caution">
    <text evidence="2">The sequence shown here is derived from an EMBL/GenBank/DDBJ whole genome shotgun (WGS) entry which is preliminary data.</text>
</comment>
<dbReference type="RefSeq" id="WP_281447877.1">
    <property type="nucleotide sequence ID" value="NZ_JASBAO010000001.1"/>
</dbReference>
<evidence type="ECO:0000313" key="3">
    <source>
        <dbReference type="Proteomes" id="UP001431634"/>
    </source>
</evidence>
<proteinExistence type="predicted"/>
<sequence>MMIRPFTLFCAIFAGISGMVLYTQKHKTTMLDHQIAKIVYDTQKIKARTAVLRTEWTLLNQPDRLKDLSNKFMPTLRPLQPNQFVQMASATKYLPPIDIQKDQSEDSTREQLTQAVAASHGQTIPSVHKGEPPILITPNNQNPSLVASAVVDKVTDQPTPKPAEPKKVKKNVIAQVTNPVSTTAVTTPVKQPRKKVQVAQVSNDNEQAKEPKKPEASKQNHIENVAYNIQNGNTFSRMKDVTKNNKPVHQKPVVVANASDNKEDGIVKVNNKKETSKLTHKVAVNPSKDRPSIRMARYEPKKSYSESALSNNSDEALPAPVPFTQ</sequence>
<feature type="compositionally biased region" description="Basic and acidic residues" evidence="1">
    <location>
        <begin position="206"/>
        <end position="219"/>
    </location>
</feature>
<evidence type="ECO:0000256" key="1">
    <source>
        <dbReference type="SAM" id="MobiDB-lite"/>
    </source>
</evidence>
<organism evidence="2 3">
    <name type="scientific">Commensalibacter oyaizuii</name>
    <dbReference type="NCBI Taxonomy" id="3043873"/>
    <lineage>
        <taxon>Bacteria</taxon>
        <taxon>Pseudomonadati</taxon>
        <taxon>Pseudomonadota</taxon>
        <taxon>Alphaproteobacteria</taxon>
        <taxon>Acetobacterales</taxon>
        <taxon>Acetobacteraceae</taxon>
    </lineage>
</organism>
<protein>
    <submittedName>
        <fullName evidence="2">Uncharacterized protein</fullName>
    </submittedName>
</protein>
<keyword evidence="3" id="KW-1185">Reference proteome</keyword>
<feature type="compositionally biased region" description="Basic and acidic residues" evidence="1">
    <location>
        <begin position="287"/>
        <end position="304"/>
    </location>
</feature>
<feature type="region of interest" description="Disordered" evidence="1">
    <location>
        <begin position="119"/>
        <end position="141"/>
    </location>
</feature>
<accession>A0ABT6Q0W1</accession>
<reference evidence="2" key="1">
    <citation type="submission" date="2023-05" db="EMBL/GenBank/DDBJ databases">
        <title>Whole genome sequence of Commensalibacter sp.</title>
        <authorList>
            <person name="Charoenyingcharoen P."/>
            <person name="Yukphan P."/>
        </authorList>
    </citation>
    <scope>NUCLEOTIDE SEQUENCE</scope>
    <source>
        <strain evidence="2">TBRC 16381</strain>
    </source>
</reference>
<feature type="region of interest" description="Disordered" evidence="1">
    <location>
        <begin position="183"/>
        <end position="219"/>
    </location>
</feature>
<gene>
    <name evidence="2" type="ORF">QJV27_05040</name>
</gene>
<dbReference type="EMBL" id="JASBAO010000001">
    <property type="protein sequence ID" value="MDI2090754.1"/>
    <property type="molecule type" value="Genomic_DNA"/>
</dbReference>
<dbReference type="Proteomes" id="UP001431634">
    <property type="component" value="Unassembled WGS sequence"/>
</dbReference>
<evidence type="ECO:0000313" key="2">
    <source>
        <dbReference type="EMBL" id="MDI2090754.1"/>
    </source>
</evidence>
<feature type="compositionally biased region" description="Polar residues" evidence="1">
    <location>
        <begin position="305"/>
        <end position="314"/>
    </location>
</feature>
<feature type="region of interest" description="Disordered" evidence="1">
    <location>
        <begin position="283"/>
        <end position="325"/>
    </location>
</feature>